<evidence type="ECO:0000313" key="2">
    <source>
        <dbReference type="EMBL" id="VDM20190.1"/>
    </source>
</evidence>
<evidence type="ECO:0000313" key="4">
    <source>
        <dbReference type="WBParaSite" id="TTAC_0000249901-mRNA-1"/>
    </source>
</evidence>
<gene>
    <name evidence="2" type="ORF">TTAC_LOCUS2486</name>
</gene>
<keyword evidence="3" id="KW-1185">Reference proteome</keyword>
<accession>A0A0R3WP11</accession>
<protein>
    <submittedName>
        <fullName evidence="4">SLC12 domain-containing protein</fullName>
    </submittedName>
</protein>
<name>A0A0R3WP11_HYDTA</name>
<evidence type="ECO:0000313" key="3">
    <source>
        <dbReference type="Proteomes" id="UP000274429"/>
    </source>
</evidence>
<dbReference type="GO" id="GO:0022857">
    <property type="term" value="F:transmembrane transporter activity"/>
    <property type="evidence" value="ECO:0007669"/>
    <property type="project" value="InterPro"/>
</dbReference>
<reference evidence="2 3" key="2">
    <citation type="submission" date="2018-11" db="EMBL/GenBank/DDBJ databases">
        <authorList>
            <consortium name="Pathogen Informatics"/>
        </authorList>
    </citation>
    <scope>NUCLEOTIDE SEQUENCE [LARGE SCALE GENOMIC DNA]</scope>
</reference>
<dbReference type="EMBL" id="UYWX01001133">
    <property type="protein sequence ID" value="VDM20190.1"/>
    <property type="molecule type" value="Genomic_DNA"/>
</dbReference>
<evidence type="ECO:0000259" key="1">
    <source>
        <dbReference type="Pfam" id="PF03522"/>
    </source>
</evidence>
<reference evidence="4" key="1">
    <citation type="submission" date="2017-02" db="UniProtKB">
        <authorList>
            <consortium name="WormBaseParasite"/>
        </authorList>
    </citation>
    <scope>IDENTIFICATION</scope>
</reference>
<dbReference type="OrthoDB" id="2020542at2759"/>
<proteinExistence type="predicted"/>
<dbReference type="Proteomes" id="UP000274429">
    <property type="component" value="Unassembled WGS sequence"/>
</dbReference>
<feature type="domain" description="SLC12A transporter C-terminal" evidence="1">
    <location>
        <begin position="13"/>
        <end position="62"/>
    </location>
</feature>
<organism evidence="4">
    <name type="scientific">Hydatigena taeniaeformis</name>
    <name type="common">Feline tapeworm</name>
    <name type="synonym">Taenia taeniaeformis</name>
    <dbReference type="NCBI Taxonomy" id="6205"/>
    <lineage>
        <taxon>Eukaryota</taxon>
        <taxon>Metazoa</taxon>
        <taxon>Spiralia</taxon>
        <taxon>Lophotrochozoa</taxon>
        <taxon>Platyhelminthes</taxon>
        <taxon>Cestoda</taxon>
        <taxon>Eucestoda</taxon>
        <taxon>Cyclophyllidea</taxon>
        <taxon>Taeniidae</taxon>
        <taxon>Hydatigera</taxon>
    </lineage>
</organism>
<dbReference type="WBParaSite" id="TTAC_0000249901-mRNA-1">
    <property type="protein sequence ID" value="TTAC_0000249901-mRNA-1"/>
    <property type="gene ID" value="TTAC_0000249901"/>
</dbReference>
<dbReference type="GO" id="GO:0016020">
    <property type="term" value="C:membrane"/>
    <property type="evidence" value="ECO:0007669"/>
    <property type="project" value="InterPro"/>
</dbReference>
<dbReference type="Pfam" id="PF03522">
    <property type="entry name" value="SLC12"/>
    <property type="match status" value="1"/>
</dbReference>
<sequence length="73" mass="8203">MLYILFLPFSNLVSYVRYLNVKAFVEVTVAGESIREALLHLVRLSGLGAMKPNTVCLGFYDNAEPMVRAFSFV</sequence>
<dbReference type="AlphaFoldDB" id="A0A0R3WP11"/>
<dbReference type="STRING" id="6205.A0A0R3WP11"/>
<dbReference type="InterPro" id="IPR018491">
    <property type="entry name" value="SLC12_C"/>
</dbReference>
<dbReference type="GO" id="GO:0006811">
    <property type="term" value="P:monoatomic ion transport"/>
    <property type="evidence" value="ECO:0007669"/>
    <property type="project" value="InterPro"/>
</dbReference>